<organism evidence="1 2">
    <name type="scientific">Anaerobutyricum hallii</name>
    <dbReference type="NCBI Taxonomy" id="39488"/>
    <lineage>
        <taxon>Bacteria</taxon>
        <taxon>Bacillati</taxon>
        <taxon>Bacillota</taxon>
        <taxon>Clostridia</taxon>
        <taxon>Lachnospirales</taxon>
        <taxon>Lachnospiraceae</taxon>
        <taxon>Anaerobutyricum</taxon>
    </lineage>
</organism>
<dbReference type="Proteomes" id="UP000095390">
    <property type="component" value="Unassembled WGS sequence"/>
</dbReference>
<evidence type="ECO:0000313" key="2">
    <source>
        <dbReference type="Proteomes" id="UP000095390"/>
    </source>
</evidence>
<protein>
    <submittedName>
        <fullName evidence="1">Uncharacterized protein</fullName>
    </submittedName>
</protein>
<gene>
    <name evidence="1" type="ORF">ERS852578_01620</name>
</gene>
<dbReference type="AlphaFoldDB" id="A0A173TF91"/>
<evidence type="ECO:0000313" key="1">
    <source>
        <dbReference type="EMBL" id="CUN00836.1"/>
    </source>
</evidence>
<proteinExistence type="predicted"/>
<reference evidence="1 2" key="1">
    <citation type="submission" date="2015-09" db="EMBL/GenBank/DDBJ databases">
        <authorList>
            <consortium name="Pathogen Informatics"/>
        </authorList>
    </citation>
    <scope>NUCLEOTIDE SEQUENCE [LARGE SCALE GENOMIC DNA]</scope>
    <source>
        <strain evidence="1 2">2789STDY5834966</strain>
    </source>
</reference>
<dbReference type="EMBL" id="CYYC01000017">
    <property type="protein sequence ID" value="CUN00836.1"/>
    <property type="molecule type" value="Genomic_DNA"/>
</dbReference>
<accession>A0A173TF91</accession>
<name>A0A173TF91_9FIRM</name>
<sequence>MEIFCKSVSSQRQKPESYRIHIYGQRASVECERGANIQLAEIESQI</sequence>